<gene>
    <name evidence="1" type="ordered locus">MTR_2g019830</name>
</gene>
<dbReference type="EMBL" id="CM001218">
    <property type="protein sequence ID" value="AES64215.1"/>
    <property type="molecule type" value="Genomic_DNA"/>
</dbReference>
<accession>G7IPZ7</accession>
<keyword evidence="3" id="KW-1185">Reference proteome</keyword>
<sequence length="206" mass="24108">MKEYGNKDSWTKLFSVSNMGGVNSYPHSKALYVYEDNQVLLELKSKLVVYNSTDGTFKTLKIPMRPCHNWMIPEVYQESSEIEVGDEETTTQLARAVYLINISSKDYSAYHLIHYFILIIRKQTLKRLEKCSQFSILLLSLEKRVILRASFLKFLVSKGLIKDAKLASSFQLYECLFFKKFVNCFEEEASQLLKLYEEKIDVFNWC</sequence>
<organism evidence="1 3">
    <name type="scientific">Medicago truncatula</name>
    <name type="common">Barrel medic</name>
    <name type="synonym">Medicago tribuloides</name>
    <dbReference type="NCBI Taxonomy" id="3880"/>
    <lineage>
        <taxon>Eukaryota</taxon>
        <taxon>Viridiplantae</taxon>
        <taxon>Streptophyta</taxon>
        <taxon>Embryophyta</taxon>
        <taxon>Tracheophyta</taxon>
        <taxon>Spermatophyta</taxon>
        <taxon>Magnoliopsida</taxon>
        <taxon>eudicotyledons</taxon>
        <taxon>Gunneridae</taxon>
        <taxon>Pentapetalae</taxon>
        <taxon>rosids</taxon>
        <taxon>fabids</taxon>
        <taxon>Fabales</taxon>
        <taxon>Fabaceae</taxon>
        <taxon>Papilionoideae</taxon>
        <taxon>50 kb inversion clade</taxon>
        <taxon>NPAAA clade</taxon>
        <taxon>Hologalegina</taxon>
        <taxon>IRL clade</taxon>
        <taxon>Trifolieae</taxon>
        <taxon>Medicago</taxon>
    </lineage>
</organism>
<reference evidence="2" key="3">
    <citation type="submission" date="2015-04" db="UniProtKB">
        <authorList>
            <consortium name="EnsemblPlants"/>
        </authorList>
    </citation>
    <scope>IDENTIFICATION</scope>
    <source>
        <strain evidence="2">cv. Jemalong A17</strain>
    </source>
</reference>
<dbReference type="AlphaFoldDB" id="G7IPZ7"/>
<evidence type="ECO:0000313" key="3">
    <source>
        <dbReference type="Proteomes" id="UP000002051"/>
    </source>
</evidence>
<evidence type="ECO:0000313" key="1">
    <source>
        <dbReference type="EMBL" id="AES64215.1"/>
    </source>
</evidence>
<evidence type="ECO:0000313" key="2">
    <source>
        <dbReference type="EnsemblPlants" id="AES64215"/>
    </source>
</evidence>
<dbReference type="PaxDb" id="3880-AES64215"/>
<protein>
    <submittedName>
        <fullName evidence="1 2">Uncharacterized protein</fullName>
    </submittedName>
</protein>
<dbReference type="Proteomes" id="UP000002051">
    <property type="component" value="Chromosome 2"/>
</dbReference>
<name>G7IPZ7_MEDTR</name>
<dbReference type="EnsemblPlants" id="AES64215">
    <property type="protein sequence ID" value="AES64215"/>
    <property type="gene ID" value="MTR_2g019830"/>
</dbReference>
<dbReference type="HOGENOM" id="CLU_1333690_0_0_1"/>
<reference evidence="1 3" key="2">
    <citation type="journal article" date="2014" name="BMC Genomics">
        <title>An improved genome release (version Mt4.0) for the model legume Medicago truncatula.</title>
        <authorList>
            <person name="Tang H."/>
            <person name="Krishnakumar V."/>
            <person name="Bidwell S."/>
            <person name="Rosen B."/>
            <person name="Chan A."/>
            <person name="Zhou S."/>
            <person name="Gentzbittel L."/>
            <person name="Childs K.L."/>
            <person name="Yandell M."/>
            <person name="Gundlach H."/>
            <person name="Mayer K.F."/>
            <person name="Schwartz D.C."/>
            <person name="Town C.D."/>
        </authorList>
    </citation>
    <scope>GENOME REANNOTATION</scope>
    <source>
        <strain evidence="2 3">cv. Jemalong A17</strain>
    </source>
</reference>
<proteinExistence type="predicted"/>
<reference evidence="1 3" key="1">
    <citation type="journal article" date="2011" name="Nature">
        <title>The Medicago genome provides insight into the evolution of rhizobial symbioses.</title>
        <authorList>
            <person name="Young N.D."/>
            <person name="Debelle F."/>
            <person name="Oldroyd G.E."/>
            <person name="Geurts R."/>
            <person name="Cannon S.B."/>
            <person name="Udvardi M.K."/>
            <person name="Benedito V.A."/>
            <person name="Mayer K.F."/>
            <person name="Gouzy J."/>
            <person name="Schoof H."/>
            <person name="Van de Peer Y."/>
            <person name="Proost S."/>
            <person name="Cook D.R."/>
            <person name="Meyers B.C."/>
            <person name="Spannagl M."/>
            <person name="Cheung F."/>
            <person name="De Mita S."/>
            <person name="Krishnakumar V."/>
            <person name="Gundlach H."/>
            <person name="Zhou S."/>
            <person name="Mudge J."/>
            <person name="Bharti A.K."/>
            <person name="Murray J.D."/>
            <person name="Naoumkina M.A."/>
            <person name="Rosen B."/>
            <person name="Silverstein K.A."/>
            <person name="Tang H."/>
            <person name="Rombauts S."/>
            <person name="Zhao P.X."/>
            <person name="Zhou P."/>
            <person name="Barbe V."/>
            <person name="Bardou P."/>
            <person name="Bechner M."/>
            <person name="Bellec A."/>
            <person name="Berger A."/>
            <person name="Berges H."/>
            <person name="Bidwell S."/>
            <person name="Bisseling T."/>
            <person name="Choisne N."/>
            <person name="Couloux A."/>
            <person name="Denny R."/>
            <person name="Deshpande S."/>
            <person name="Dai X."/>
            <person name="Doyle J.J."/>
            <person name="Dudez A.M."/>
            <person name="Farmer A.D."/>
            <person name="Fouteau S."/>
            <person name="Franken C."/>
            <person name="Gibelin C."/>
            <person name="Gish J."/>
            <person name="Goldstein S."/>
            <person name="Gonzalez A.J."/>
            <person name="Green P.J."/>
            <person name="Hallab A."/>
            <person name="Hartog M."/>
            <person name="Hua A."/>
            <person name="Humphray S.J."/>
            <person name="Jeong D.H."/>
            <person name="Jing Y."/>
            <person name="Jocker A."/>
            <person name="Kenton S.M."/>
            <person name="Kim D.J."/>
            <person name="Klee K."/>
            <person name="Lai H."/>
            <person name="Lang C."/>
            <person name="Lin S."/>
            <person name="Macmil S.L."/>
            <person name="Magdelenat G."/>
            <person name="Matthews L."/>
            <person name="McCorrison J."/>
            <person name="Monaghan E.L."/>
            <person name="Mun J.H."/>
            <person name="Najar F.Z."/>
            <person name="Nicholson C."/>
            <person name="Noirot C."/>
            <person name="O'Bleness M."/>
            <person name="Paule C.R."/>
            <person name="Poulain J."/>
            <person name="Prion F."/>
            <person name="Qin B."/>
            <person name="Qu C."/>
            <person name="Retzel E.F."/>
            <person name="Riddle C."/>
            <person name="Sallet E."/>
            <person name="Samain S."/>
            <person name="Samson N."/>
            <person name="Sanders I."/>
            <person name="Saurat O."/>
            <person name="Scarpelli C."/>
            <person name="Schiex T."/>
            <person name="Segurens B."/>
            <person name="Severin A.J."/>
            <person name="Sherrier D.J."/>
            <person name="Shi R."/>
            <person name="Sims S."/>
            <person name="Singer S.R."/>
            <person name="Sinharoy S."/>
            <person name="Sterck L."/>
            <person name="Viollet A."/>
            <person name="Wang B.B."/>
            <person name="Wang K."/>
            <person name="Wang M."/>
            <person name="Wang X."/>
            <person name="Warfsmann J."/>
            <person name="Weissenbach J."/>
            <person name="White D.D."/>
            <person name="White J.D."/>
            <person name="Wiley G.B."/>
            <person name="Wincker P."/>
            <person name="Xing Y."/>
            <person name="Yang L."/>
            <person name="Yao Z."/>
            <person name="Ying F."/>
            <person name="Zhai J."/>
            <person name="Zhou L."/>
            <person name="Zuber A."/>
            <person name="Denarie J."/>
            <person name="Dixon R.A."/>
            <person name="May G.D."/>
            <person name="Schwartz D.C."/>
            <person name="Rogers J."/>
            <person name="Quetier F."/>
            <person name="Town C.D."/>
            <person name="Roe B.A."/>
        </authorList>
    </citation>
    <scope>NUCLEOTIDE SEQUENCE [LARGE SCALE GENOMIC DNA]</scope>
    <source>
        <strain evidence="1">A17</strain>
        <strain evidence="2 3">cv. Jemalong A17</strain>
    </source>
</reference>